<dbReference type="PANTHER" id="PTHR43434">
    <property type="entry name" value="PHOSPHOGLYCOLATE PHOSPHATASE"/>
    <property type="match status" value="1"/>
</dbReference>
<dbReference type="GO" id="GO:0005829">
    <property type="term" value="C:cytosol"/>
    <property type="evidence" value="ECO:0007669"/>
    <property type="project" value="TreeGrafter"/>
</dbReference>
<dbReference type="Pfam" id="PF13419">
    <property type="entry name" value="HAD_2"/>
    <property type="match status" value="1"/>
</dbReference>
<dbReference type="AlphaFoldDB" id="A0A382U8Q0"/>
<dbReference type="GO" id="GO:0006281">
    <property type="term" value="P:DNA repair"/>
    <property type="evidence" value="ECO:0007669"/>
    <property type="project" value="TreeGrafter"/>
</dbReference>
<dbReference type="InterPro" id="IPR023198">
    <property type="entry name" value="PGP-like_dom2"/>
</dbReference>
<sequence>MTQKYTILFDLDGTLVDTAPDLMNAHNHIMTKYGYETKSTEEIRNLVGKGASALIGRSLWGSAKQEFGKIKDQKTKNEMVKEFINFYGKNILNESTLIYGVENFLKWCKEKKISMAVCTNKQEHLAIDLLKKIGIYDYFEYV</sequence>
<protein>
    <recommendedName>
        <fullName evidence="2">HAD family hydrolase</fullName>
    </recommendedName>
</protein>
<dbReference type="Gene3D" id="3.40.50.1000">
    <property type="entry name" value="HAD superfamily/HAD-like"/>
    <property type="match status" value="1"/>
</dbReference>
<feature type="non-terminal residue" evidence="1">
    <location>
        <position position="142"/>
    </location>
</feature>
<organism evidence="1">
    <name type="scientific">marine metagenome</name>
    <dbReference type="NCBI Taxonomy" id="408172"/>
    <lineage>
        <taxon>unclassified sequences</taxon>
        <taxon>metagenomes</taxon>
        <taxon>ecological metagenomes</taxon>
    </lineage>
</organism>
<dbReference type="EMBL" id="UINC01142342">
    <property type="protein sequence ID" value="SVD30623.1"/>
    <property type="molecule type" value="Genomic_DNA"/>
</dbReference>
<dbReference type="InterPro" id="IPR023214">
    <property type="entry name" value="HAD_sf"/>
</dbReference>
<gene>
    <name evidence="1" type="ORF">METZ01_LOCUS383477</name>
</gene>
<dbReference type="GO" id="GO:0008967">
    <property type="term" value="F:phosphoglycolate phosphatase activity"/>
    <property type="evidence" value="ECO:0007669"/>
    <property type="project" value="TreeGrafter"/>
</dbReference>
<accession>A0A382U8Q0</accession>
<dbReference type="InterPro" id="IPR041492">
    <property type="entry name" value="HAD_2"/>
</dbReference>
<dbReference type="SUPFAM" id="SSF56784">
    <property type="entry name" value="HAD-like"/>
    <property type="match status" value="1"/>
</dbReference>
<proteinExistence type="predicted"/>
<evidence type="ECO:0000313" key="1">
    <source>
        <dbReference type="EMBL" id="SVD30623.1"/>
    </source>
</evidence>
<dbReference type="Gene3D" id="1.10.150.240">
    <property type="entry name" value="Putative phosphatase, domain 2"/>
    <property type="match status" value="1"/>
</dbReference>
<dbReference type="PANTHER" id="PTHR43434:SF1">
    <property type="entry name" value="PHOSPHOGLYCOLATE PHOSPHATASE"/>
    <property type="match status" value="1"/>
</dbReference>
<dbReference type="InterPro" id="IPR036412">
    <property type="entry name" value="HAD-like_sf"/>
</dbReference>
<name>A0A382U8Q0_9ZZZZ</name>
<reference evidence="1" key="1">
    <citation type="submission" date="2018-05" db="EMBL/GenBank/DDBJ databases">
        <authorList>
            <person name="Lanie J.A."/>
            <person name="Ng W.-L."/>
            <person name="Kazmierczak K.M."/>
            <person name="Andrzejewski T.M."/>
            <person name="Davidsen T.M."/>
            <person name="Wayne K.J."/>
            <person name="Tettelin H."/>
            <person name="Glass J.I."/>
            <person name="Rusch D."/>
            <person name="Podicherti R."/>
            <person name="Tsui H.-C.T."/>
            <person name="Winkler M.E."/>
        </authorList>
    </citation>
    <scope>NUCLEOTIDE SEQUENCE</scope>
</reference>
<dbReference type="InterPro" id="IPR050155">
    <property type="entry name" value="HAD-like_hydrolase_sf"/>
</dbReference>
<evidence type="ECO:0008006" key="2">
    <source>
        <dbReference type="Google" id="ProtNLM"/>
    </source>
</evidence>